<evidence type="ECO:0000313" key="2">
    <source>
        <dbReference type="EMBL" id="ESP00633.1"/>
    </source>
</evidence>
<feature type="non-terminal residue" evidence="2">
    <location>
        <position position="1"/>
    </location>
</feature>
<feature type="domain" description="NADAR" evidence="1">
    <location>
        <begin position="2"/>
        <end position="114"/>
    </location>
</feature>
<dbReference type="OMA" id="RMGINEY"/>
<name>V4ATK7_LOTGI</name>
<feature type="non-terminal residue" evidence="2">
    <location>
        <position position="116"/>
    </location>
</feature>
<protein>
    <recommendedName>
        <fullName evidence="1">NADAR domain-containing protein</fullName>
    </recommendedName>
</protein>
<organism evidence="2 3">
    <name type="scientific">Lottia gigantea</name>
    <name type="common">Giant owl limpet</name>
    <dbReference type="NCBI Taxonomy" id="225164"/>
    <lineage>
        <taxon>Eukaryota</taxon>
        <taxon>Metazoa</taxon>
        <taxon>Spiralia</taxon>
        <taxon>Lophotrochozoa</taxon>
        <taxon>Mollusca</taxon>
        <taxon>Gastropoda</taxon>
        <taxon>Patellogastropoda</taxon>
        <taxon>Lottioidea</taxon>
        <taxon>Lottiidae</taxon>
        <taxon>Lottia</taxon>
    </lineage>
</organism>
<dbReference type="CDD" id="cd15457">
    <property type="entry name" value="NADAR"/>
    <property type="match status" value="1"/>
</dbReference>
<dbReference type="OrthoDB" id="6046047at2759"/>
<dbReference type="SUPFAM" id="SSF143990">
    <property type="entry name" value="YbiA-like"/>
    <property type="match status" value="1"/>
</dbReference>
<proteinExistence type="predicted"/>
<dbReference type="Pfam" id="PF08719">
    <property type="entry name" value="NADAR"/>
    <property type="match status" value="1"/>
</dbReference>
<dbReference type="AlphaFoldDB" id="V4ATK7"/>
<dbReference type="InterPro" id="IPR037238">
    <property type="entry name" value="YbiA-like_sf"/>
</dbReference>
<reference evidence="2 3" key="1">
    <citation type="journal article" date="2013" name="Nature">
        <title>Insights into bilaterian evolution from three spiralian genomes.</title>
        <authorList>
            <person name="Simakov O."/>
            <person name="Marletaz F."/>
            <person name="Cho S.J."/>
            <person name="Edsinger-Gonzales E."/>
            <person name="Havlak P."/>
            <person name="Hellsten U."/>
            <person name="Kuo D.H."/>
            <person name="Larsson T."/>
            <person name="Lv J."/>
            <person name="Arendt D."/>
            <person name="Savage R."/>
            <person name="Osoegawa K."/>
            <person name="de Jong P."/>
            <person name="Grimwood J."/>
            <person name="Chapman J.A."/>
            <person name="Shapiro H."/>
            <person name="Aerts A."/>
            <person name="Otillar R.P."/>
            <person name="Terry A.Y."/>
            <person name="Boore J.L."/>
            <person name="Grigoriev I.V."/>
            <person name="Lindberg D.R."/>
            <person name="Seaver E.C."/>
            <person name="Weisblat D.A."/>
            <person name="Putnam N.H."/>
            <person name="Rokhsar D.S."/>
        </authorList>
    </citation>
    <scope>NUCLEOTIDE SEQUENCE [LARGE SCALE GENOMIC DNA]</scope>
</reference>
<dbReference type="RefSeq" id="XP_009048752.1">
    <property type="nucleotide sequence ID" value="XM_009050504.1"/>
</dbReference>
<keyword evidence="3" id="KW-1185">Reference proteome</keyword>
<dbReference type="CTD" id="20252274"/>
<dbReference type="Gene3D" id="1.10.357.40">
    <property type="entry name" value="YbiA-like"/>
    <property type="match status" value="1"/>
</dbReference>
<dbReference type="EMBL" id="KB200701">
    <property type="protein sequence ID" value="ESP00633.1"/>
    <property type="molecule type" value="Genomic_DNA"/>
</dbReference>
<dbReference type="HOGENOM" id="CLU_084247_2_0_1"/>
<sequence>EVFGDKDIMYKVLVSQHPAEIKHLGRQVKDFSILVWMKEAVNIVKAGNRAKFTQNGNLRWELYKTYPKQMVEASPSDTRWGIGLSTSDPDAWDERKWRGRNLLGKLLTNLRDELMI</sequence>
<evidence type="ECO:0000259" key="1">
    <source>
        <dbReference type="Pfam" id="PF08719"/>
    </source>
</evidence>
<dbReference type="KEGG" id="lgi:LOTGIDRAFT_77371"/>
<dbReference type="NCBIfam" id="TIGR02464">
    <property type="entry name" value="ribofla_fusion"/>
    <property type="match status" value="1"/>
</dbReference>
<evidence type="ECO:0000313" key="3">
    <source>
        <dbReference type="Proteomes" id="UP000030746"/>
    </source>
</evidence>
<dbReference type="InterPro" id="IPR012816">
    <property type="entry name" value="NADAR"/>
</dbReference>
<accession>V4ATK7</accession>
<gene>
    <name evidence="2" type="ORF">LOTGIDRAFT_77371</name>
</gene>
<dbReference type="GeneID" id="20252274"/>
<dbReference type="Proteomes" id="UP000030746">
    <property type="component" value="Unassembled WGS sequence"/>
</dbReference>